<dbReference type="RefSeq" id="WP_317978927.1">
    <property type="nucleotide sequence ID" value="NZ_BTCL01000002.1"/>
</dbReference>
<proteinExistence type="predicted"/>
<reference evidence="1 2" key="1">
    <citation type="submission" date="2023-05" db="EMBL/GenBank/DDBJ databases">
        <title>Draft genome of Paenibacillus sp. CCS26.</title>
        <authorList>
            <person name="Akita H."/>
            <person name="Shinto Y."/>
            <person name="Kimura Z."/>
        </authorList>
    </citation>
    <scope>NUCLEOTIDE SEQUENCE [LARGE SCALE GENOMIC DNA]</scope>
    <source>
        <strain evidence="1 2">CCS26</strain>
    </source>
</reference>
<dbReference type="Proteomes" id="UP001285921">
    <property type="component" value="Unassembled WGS sequence"/>
</dbReference>
<comment type="caution">
    <text evidence="1">The sequence shown here is derived from an EMBL/GenBank/DDBJ whole genome shotgun (WGS) entry which is preliminary data.</text>
</comment>
<gene>
    <name evidence="1" type="ORF">PghCCS26_08400</name>
</gene>
<evidence type="ECO:0000313" key="2">
    <source>
        <dbReference type="Proteomes" id="UP001285921"/>
    </source>
</evidence>
<sequence>MRFMRLGKIVLVSGGLLAAMLIGFIVLRFGSALSQEGNPAPILSAIAKLEYSDESHMRFDATDKGSRYVSANSGQDRYEPVKAYMKQYGWSFKEQMGSGLMFERNGQSSVIETRLYSKHYYLWDIPNEVIS</sequence>
<dbReference type="EMBL" id="BTCL01000002">
    <property type="protein sequence ID" value="GMK43713.1"/>
    <property type="molecule type" value="Genomic_DNA"/>
</dbReference>
<organism evidence="1 2">
    <name type="scientific">Paenibacillus glycanilyticus</name>
    <dbReference type="NCBI Taxonomy" id="126569"/>
    <lineage>
        <taxon>Bacteria</taxon>
        <taxon>Bacillati</taxon>
        <taxon>Bacillota</taxon>
        <taxon>Bacilli</taxon>
        <taxon>Bacillales</taxon>
        <taxon>Paenibacillaceae</taxon>
        <taxon>Paenibacillus</taxon>
    </lineage>
</organism>
<name>A0ABQ6NG46_9BACL</name>
<evidence type="ECO:0000313" key="1">
    <source>
        <dbReference type="EMBL" id="GMK43713.1"/>
    </source>
</evidence>
<protein>
    <submittedName>
        <fullName evidence="1">Uncharacterized protein</fullName>
    </submittedName>
</protein>
<keyword evidence="2" id="KW-1185">Reference proteome</keyword>
<accession>A0ABQ6NG46</accession>